<evidence type="ECO:0000256" key="5">
    <source>
        <dbReference type="ARBA" id="ARBA00022692"/>
    </source>
</evidence>
<dbReference type="EC" id="2.1.1.-" evidence="11"/>
<evidence type="ECO:0000256" key="8">
    <source>
        <dbReference type="ARBA" id="ARBA00023136"/>
    </source>
</evidence>
<dbReference type="SUPFAM" id="SSF53335">
    <property type="entry name" value="S-adenosyl-L-methionine-dependent methyltransferases"/>
    <property type="match status" value="2"/>
</dbReference>
<proteinExistence type="inferred from homology"/>
<evidence type="ECO:0000313" key="13">
    <source>
        <dbReference type="RefSeq" id="XP_016433533.1"/>
    </source>
</evidence>
<gene>
    <name evidence="13 14 15 16" type="primary">LOC107760029</name>
</gene>
<organism evidence="14">
    <name type="scientific">Nicotiana tabacum</name>
    <name type="common">Common tobacco</name>
    <dbReference type="NCBI Taxonomy" id="4097"/>
    <lineage>
        <taxon>Eukaryota</taxon>
        <taxon>Viridiplantae</taxon>
        <taxon>Streptophyta</taxon>
        <taxon>Embryophyta</taxon>
        <taxon>Tracheophyta</taxon>
        <taxon>Spermatophyta</taxon>
        <taxon>Magnoliopsida</taxon>
        <taxon>eudicotyledons</taxon>
        <taxon>Gunneridae</taxon>
        <taxon>Pentapetalae</taxon>
        <taxon>asterids</taxon>
        <taxon>lamiids</taxon>
        <taxon>Solanales</taxon>
        <taxon>Solanaceae</taxon>
        <taxon>Nicotianoideae</taxon>
        <taxon>Nicotianeae</taxon>
        <taxon>Nicotiana</taxon>
    </lineage>
</organism>
<dbReference type="GO" id="GO:0016020">
    <property type="term" value="C:membrane"/>
    <property type="evidence" value="ECO:0007669"/>
    <property type="project" value="UniProtKB-SubCell"/>
</dbReference>
<keyword evidence="3 11" id="KW-0489">Methyltransferase</keyword>
<evidence type="ECO:0000256" key="2">
    <source>
        <dbReference type="ARBA" id="ARBA00008361"/>
    </source>
</evidence>
<evidence type="ECO:0000313" key="14">
    <source>
        <dbReference type="RefSeq" id="XP_016433534.1"/>
    </source>
</evidence>
<dbReference type="PANTHER" id="PTHR10108:SF1083">
    <property type="entry name" value="METHYLTRANSFERASE PMT4-RELATED"/>
    <property type="match status" value="1"/>
</dbReference>
<dbReference type="RefSeq" id="XP_016433536.1">
    <property type="nucleotide sequence ID" value="XM_016578050.1"/>
</dbReference>
<dbReference type="STRING" id="4097.A0A1S3X0U0"/>
<dbReference type="OrthoDB" id="2013972at2759"/>
<evidence type="ECO:0000256" key="4">
    <source>
        <dbReference type="ARBA" id="ARBA00022679"/>
    </source>
</evidence>
<evidence type="ECO:0000256" key="3">
    <source>
        <dbReference type="ARBA" id="ARBA00022603"/>
    </source>
</evidence>
<reference evidence="13 14" key="2">
    <citation type="submission" date="2025-04" db="UniProtKB">
        <authorList>
            <consortium name="RefSeq"/>
        </authorList>
    </citation>
    <scope>IDENTIFICATION</scope>
</reference>
<comment type="subcellular location">
    <subcellularLocation>
        <location evidence="10">Endomembrane system</location>
        <topology evidence="10">Single-pass membrane protein</topology>
    </subcellularLocation>
    <subcellularLocation>
        <location evidence="1 11">Membrane</location>
        <topology evidence="1 11">Single-pass type II membrane protein</topology>
    </subcellularLocation>
</comment>
<evidence type="ECO:0000313" key="16">
    <source>
        <dbReference type="RefSeq" id="XP_016433536.1"/>
    </source>
</evidence>
<keyword evidence="7" id="KW-1133">Transmembrane helix</keyword>
<dbReference type="RefSeq" id="XP_016433535.1">
    <property type="nucleotide sequence ID" value="XM_016578049.1"/>
</dbReference>
<reference key="1">
    <citation type="journal article" date="2014" name="Nat. Commun.">
        <title>The tobacco genome sequence and its comparison with those of tomato and potato.</title>
        <authorList>
            <person name="Sierro N."/>
            <person name="Battey J.N."/>
            <person name="Ouadi S."/>
            <person name="Bakaher N."/>
            <person name="Bovet L."/>
            <person name="Willig A."/>
            <person name="Goepfert S."/>
            <person name="Peitsch M.C."/>
            <person name="Ivanov N.V."/>
        </authorList>
    </citation>
    <scope>NUCLEOTIDE SEQUENCE [LARGE SCALE GENOMIC DNA]</scope>
    <source>
        <strain>cv. TN90</strain>
    </source>
</reference>
<dbReference type="GO" id="GO:0005737">
    <property type="term" value="C:cytoplasm"/>
    <property type="evidence" value="ECO:0000318"/>
    <property type="project" value="GO_Central"/>
</dbReference>
<keyword evidence="12" id="KW-1185">Reference proteome</keyword>
<evidence type="ECO:0000313" key="15">
    <source>
        <dbReference type="RefSeq" id="XP_016433535.1"/>
    </source>
</evidence>
<evidence type="ECO:0000256" key="1">
    <source>
        <dbReference type="ARBA" id="ARBA00004606"/>
    </source>
</evidence>
<dbReference type="InterPro" id="IPR004159">
    <property type="entry name" value="Put_SAM_MeTrfase"/>
</dbReference>
<dbReference type="Proteomes" id="UP000790787">
    <property type="component" value="Chromosome 12"/>
</dbReference>
<evidence type="ECO:0000256" key="9">
    <source>
        <dbReference type="ARBA" id="ARBA00023180"/>
    </source>
</evidence>
<keyword evidence="8" id="KW-0472">Membrane</keyword>
<accession>A0A1S3X0U0</accession>
<dbReference type="Gene3D" id="3.40.50.150">
    <property type="entry name" value="Vaccinia Virus protein VP39"/>
    <property type="match status" value="1"/>
</dbReference>
<dbReference type="GO" id="GO:0008168">
    <property type="term" value="F:methyltransferase activity"/>
    <property type="evidence" value="ECO:0007669"/>
    <property type="project" value="UniProtKB-UniRule"/>
</dbReference>
<dbReference type="KEGG" id="nta:107760029"/>
<keyword evidence="4 11" id="KW-0808">Transferase</keyword>
<evidence type="ECO:0000256" key="11">
    <source>
        <dbReference type="RuleBase" id="RU366043"/>
    </source>
</evidence>
<dbReference type="RefSeq" id="XP_016433534.1">
    <property type="nucleotide sequence ID" value="XM_016578048.1"/>
</dbReference>
<dbReference type="PANTHER" id="PTHR10108">
    <property type="entry name" value="SAM-DEPENDENT METHYLTRANSFERASE"/>
    <property type="match status" value="1"/>
</dbReference>
<dbReference type="OMA" id="GRDIIWT"/>
<dbReference type="RefSeq" id="XP_016433533.1">
    <property type="nucleotide sequence ID" value="XM_016578047.1"/>
</dbReference>
<keyword evidence="6 11" id="KW-0735">Signal-anchor</keyword>
<dbReference type="GO" id="GO:0012505">
    <property type="term" value="C:endomembrane system"/>
    <property type="evidence" value="ECO:0007669"/>
    <property type="project" value="UniProtKB-SubCell"/>
</dbReference>
<dbReference type="GeneID" id="107760029"/>
<dbReference type="InterPro" id="IPR029063">
    <property type="entry name" value="SAM-dependent_MTases_sf"/>
</dbReference>
<evidence type="ECO:0000256" key="6">
    <source>
        <dbReference type="ARBA" id="ARBA00022968"/>
    </source>
</evidence>
<sequence>MKSPLLNKLSKTFRSKPQFNWLLLCLVSVLVVIALLGSSSSSAFNSVTSSVKPDIYTNYRKLKEQARSDYLELKGLSVRENQIKDVGLCGKERENYVPCYNVSANTLAGFKDGEELDRHCELSREHQYCLIRPTKDYKIPLSWPAGRDVIWSGNVKLTKDQFLSSGSIMKRLMLLEENQIAFHSQDGLIVDDVKDYSHQIAEMIGLGSDTEFLQAGVRTVLDIGCGFGSFSAHLLSLNLMALCVGAYESSGSQVQLTLERGLPAIIGNFISKQLPFPSLSYDMVHCAQCGIIWDSKDGLFLIEIDRVLKPGGYFILTSPITRQQGSSTSSKKGSMSTPLEEITKKLCWSLLEQQEETFVWQKTVDSQCYTSGKQGMVPLCKGEDMQLYYQPLARCISGTGSNRWVPILSRSGSLNSTELKVHGVHPEDFFEDSGFWKSAVRNYWSLLSPLIFSDHPKRPGDDDPLPPYNMVRNVLDMNAHYGGLNAALLEASKSVWVMNVVPLGVHNTLPLILDRGFAGVLHNWCEPFLTYPRTYDLLHGNGLLSHIASQGCNIIELLLEMDRILRPEGWVILSDKLGPIEKVRTLATQIRWEARVIDLQNGSDQRLLVCQKPFVGK</sequence>
<evidence type="ECO:0000313" key="12">
    <source>
        <dbReference type="Proteomes" id="UP000790787"/>
    </source>
</evidence>
<name>A0A1S3X0U0_TOBAC</name>
<dbReference type="Pfam" id="PF03141">
    <property type="entry name" value="Methyltransf_29"/>
    <property type="match status" value="1"/>
</dbReference>
<protein>
    <recommendedName>
        <fullName evidence="11">Methyltransferase</fullName>
        <ecNumber evidence="11">2.1.1.-</ecNumber>
    </recommendedName>
</protein>
<comment type="similarity">
    <text evidence="2 11">Belongs to the methyltransferase superfamily.</text>
</comment>
<keyword evidence="5" id="KW-0812">Transmembrane</keyword>
<evidence type="ECO:0000256" key="7">
    <source>
        <dbReference type="ARBA" id="ARBA00022989"/>
    </source>
</evidence>
<dbReference type="PaxDb" id="4097-A0A1S3X0U0"/>
<dbReference type="FunFam" id="3.40.50.150:FF:000119">
    <property type="entry name" value="probable pectin methyltransferase QUA2"/>
    <property type="match status" value="1"/>
</dbReference>
<keyword evidence="9 11" id="KW-0325">Glycoprotein</keyword>
<evidence type="ECO:0000256" key="10">
    <source>
        <dbReference type="ARBA" id="ARBA00037847"/>
    </source>
</evidence>
<dbReference type="CDD" id="cd02440">
    <property type="entry name" value="AdoMet_MTases"/>
    <property type="match status" value="1"/>
</dbReference>
<dbReference type="AlphaFoldDB" id="A0A1S3X0U0"/>
<dbReference type="GO" id="GO:0032259">
    <property type="term" value="P:methylation"/>
    <property type="evidence" value="ECO:0007669"/>
    <property type="project" value="UniProtKB-KW"/>
</dbReference>